<evidence type="ECO:0000313" key="1">
    <source>
        <dbReference type="EMBL" id="MCO6024406.1"/>
    </source>
</evidence>
<keyword evidence="2" id="KW-1185">Reference proteome</keyword>
<protein>
    <submittedName>
        <fullName evidence="1">Uncharacterized protein</fullName>
    </submittedName>
</protein>
<name>A0ABT1BTJ8_9BACT</name>
<organism evidence="1 2">
    <name type="scientific">Segatella cerevisiae</name>
    <dbReference type="NCBI Taxonomy" id="2053716"/>
    <lineage>
        <taxon>Bacteria</taxon>
        <taxon>Pseudomonadati</taxon>
        <taxon>Bacteroidota</taxon>
        <taxon>Bacteroidia</taxon>
        <taxon>Bacteroidales</taxon>
        <taxon>Prevotellaceae</taxon>
        <taxon>Segatella</taxon>
    </lineage>
</organism>
<comment type="caution">
    <text evidence="1">The sequence shown here is derived from an EMBL/GenBank/DDBJ whole genome shotgun (WGS) entry which is preliminary data.</text>
</comment>
<dbReference type="EMBL" id="JAMXLY010000002">
    <property type="protein sequence ID" value="MCO6024406.1"/>
    <property type="molecule type" value="Genomic_DNA"/>
</dbReference>
<gene>
    <name evidence="1" type="ORF">NG821_00860</name>
</gene>
<sequence length="45" mass="5350">MRDTREGFIRDAPQYFEIKESGERMLILLSDYHRLQTCRDGFTGP</sequence>
<accession>A0ABT1BTJ8</accession>
<reference evidence="1 2" key="1">
    <citation type="submission" date="2022-06" db="EMBL/GenBank/DDBJ databases">
        <title>A taxonomic note on the genus Prevotella: Description of four novel genera and emended description of the genera Hallella and Xylanibacter.</title>
        <authorList>
            <person name="Hitch T.C.A."/>
        </authorList>
    </citation>
    <scope>NUCLEOTIDE SEQUENCE [LARGE SCALE GENOMIC DNA]</scope>
    <source>
        <strain evidence="1 2">DSM 100619</strain>
    </source>
</reference>
<evidence type="ECO:0000313" key="2">
    <source>
        <dbReference type="Proteomes" id="UP001204015"/>
    </source>
</evidence>
<dbReference type="Proteomes" id="UP001204015">
    <property type="component" value="Unassembled WGS sequence"/>
</dbReference>
<dbReference type="RefSeq" id="WP_252759770.1">
    <property type="nucleotide sequence ID" value="NZ_JAMXLY010000002.1"/>
</dbReference>
<proteinExistence type="predicted"/>